<proteinExistence type="predicted"/>
<dbReference type="Pfam" id="PF13521">
    <property type="entry name" value="AAA_28"/>
    <property type="match status" value="1"/>
</dbReference>
<gene>
    <name evidence="2" type="ORF">ACA1_100600</name>
</gene>
<dbReference type="Gene3D" id="3.40.50.300">
    <property type="entry name" value="P-loop containing nucleotide triphosphate hydrolases"/>
    <property type="match status" value="1"/>
</dbReference>
<dbReference type="GeneID" id="14913725"/>
<sequence length="307" mass="33983">MKANARGGQALRSAARSKADKPLRPKFDVLTSHKSVFEYTLGCTLGLAGGYIIWGQELKKKADAIRELKEALKPEIVEVDPLQRLDQSHSDSQVYTVVLTGGPCGGKSTALATLTKHLRAQGYEVYSVPEIPTLVFTAGVPTISSMNEEQLLAFEKQILTTQIQLEESMKKIASAMDKPTVILLDRAALDISAYLPYSFWKKLLQDLDITEKQLRERYTAVVHLVTAANGAESYYTTANNAARTEGIEQARELDDKVKHAWIAHTRTFVADNTTDFPGKMQRVCSFLDDVLTSQHKAAPTKETPEVK</sequence>
<reference evidence="2 3" key="1">
    <citation type="journal article" date="2013" name="Genome Biol.">
        <title>Genome of Acanthamoeba castellanii highlights extensive lateral gene transfer and early evolution of tyrosine kinase signaling.</title>
        <authorList>
            <person name="Clarke M."/>
            <person name="Lohan A.J."/>
            <person name="Liu B."/>
            <person name="Lagkouvardos I."/>
            <person name="Roy S."/>
            <person name="Zafar N."/>
            <person name="Bertelli C."/>
            <person name="Schilde C."/>
            <person name="Kianianmomeni A."/>
            <person name="Burglin T.R."/>
            <person name="Frech C."/>
            <person name="Turcotte B."/>
            <person name="Kopec K.O."/>
            <person name="Synnott J.M."/>
            <person name="Choo C."/>
            <person name="Paponov I."/>
            <person name="Finkler A."/>
            <person name="Soon Heng Tan C."/>
            <person name="Hutchins A.P."/>
            <person name="Weinmeier T."/>
            <person name="Rattei T."/>
            <person name="Chu J.S."/>
            <person name="Gimenez G."/>
            <person name="Irimia M."/>
            <person name="Rigden D.J."/>
            <person name="Fitzpatrick D.A."/>
            <person name="Lorenzo-Morales J."/>
            <person name="Bateman A."/>
            <person name="Chiu C.H."/>
            <person name="Tang P."/>
            <person name="Hegemann P."/>
            <person name="Fromm H."/>
            <person name="Raoult D."/>
            <person name="Greub G."/>
            <person name="Miranda-Saavedra D."/>
            <person name="Chen N."/>
            <person name="Nash P."/>
            <person name="Ginger M.L."/>
            <person name="Horn M."/>
            <person name="Schaap P."/>
            <person name="Caler L."/>
            <person name="Loftus B."/>
        </authorList>
    </citation>
    <scope>NUCLEOTIDE SEQUENCE [LARGE SCALE GENOMIC DNA]</scope>
    <source>
        <strain evidence="2 3">Neff</strain>
    </source>
</reference>
<dbReference type="GO" id="GO:0005525">
    <property type="term" value="F:GTP binding"/>
    <property type="evidence" value="ECO:0007669"/>
    <property type="project" value="TreeGrafter"/>
</dbReference>
<dbReference type="EMBL" id="KB008097">
    <property type="protein sequence ID" value="ELR13223.1"/>
    <property type="molecule type" value="Genomic_DNA"/>
</dbReference>
<dbReference type="PANTHER" id="PTHR34932:SF1">
    <property type="entry name" value="TRPL TRANSLOCATION DEFECT PROTEIN 14"/>
    <property type="match status" value="1"/>
</dbReference>
<dbReference type="RefSeq" id="XP_004335236.1">
    <property type="nucleotide sequence ID" value="XM_004335188.1"/>
</dbReference>
<evidence type="ECO:0000259" key="1">
    <source>
        <dbReference type="Pfam" id="PF13521"/>
    </source>
</evidence>
<keyword evidence="3" id="KW-1185">Reference proteome</keyword>
<dbReference type="PANTHER" id="PTHR34932">
    <property type="entry name" value="TRPL TRANSLOCATION DEFECT PROTEIN 14"/>
    <property type="match status" value="1"/>
</dbReference>
<organism evidence="2 3">
    <name type="scientific">Acanthamoeba castellanii (strain ATCC 30010 / Neff)</name>
    <dbReference type="NCBI Taxonomy" id="1257118"/>
    <lineage>
        <taxon>Eukaryota</taxon>
        <taxon>Amoebozoa</taxon>
        <taxon>Discosea</taxon>
        <taxon>Longamoebia</taxon>
        <taxon>Centramoebida</taxon>
        <taxon>Acanthamoebidae</taxon>
        <taxon>Acanthamoeba</taxon>
    </lineage>
</organism>
<dbReference type="AlphaFoldDB" id="L8GKH3"/>
<dbReference type="SUPFAM" id="SSF52540">
    <property type="entry name" value="P-loop containing nucleoside triphosphate hydrolases"/>
    <property type="match status" value="1"/>
</dbReference>
<dbReference type="Proteomes" id="UP000011083">
    <property type="component" value="Unassembled WGS sequence"/>
</dbReference>
<dbReference type="InterPro" id="IPR038727">
    <property type="entry name" value="NadR/Ttd14_AAA_dom"/>
</dbReference>
<dbReference type="KEGG" id="acan:ACA1_100600"/>
<evidence type="ECO:0000313" key="2">
    <source>
        <dbReference type="EMBL" id="ELR13223.1"/>
    </source>
</evidence>
<dbReference type="OrthoDB" id="6375174at2759"/>
<name>L8GKH3_ACACF</name>
<protein>
    <recommendedName>
        <fullName evidence="1">NadR/Ttd14 AAA domain-containing protein</fullName>
    </recommendedName>
</protein>
<dbReference type="VEuPathDB" id="AmoebaDB:ACA1_100600"/>
<dbReference type="InterPro" id="IPR053227">
    <property type="entry name" value="TRPL-trafficking_regulator"/>
</dbReference>
<evidence type="ECO:0000313" key="3">
    <source>
        <dbReference type="Proteomes" id="UP000011083"/>
    </source>
</evidence>
<dbReference type="InterPro" id="IPR027417">
    <property type="entry name" value="P-loop_NTPase"/>
</dbReference>
<accession>L8GKH3</accession>
<dbReference type="GO" id="GO:0070300">
    <property type="term" value="F:phosphatidic acid binding"/>
    <property type="evidence" value="ECO:0007669"/>
    <property type="project" value="TreeGrafter"/>
</dbReference>
<dbReference type="GO" id="GO:0035091">
    <property type="term" value="F:phosphatidylinositol binding"/>
    <property type="evidence" value="ECO:0007669"/>
    <property type="project" value="TreeGrafter"/>
</dbReference>
<feature type="domain" description="NadR/Ttd14 AAA" evidence="1">
    <location>
        <begin position="97"/>
        <end position="276"/>
    </location>
</feature>